<dbReference type="Pfam" id="PF13181">
    <property type="entry name" value="TPR_8"/>
    <property type="match status" value="1"/>
</dbReference>
<feature type="non-terminal residue" evidence="4">
    <location>
        <position position="1"/>
    </location>
</feature>
<dbReference type="InterPro" id="IPR011990">
    <property type="entry name" value="TPR-like_helical_dom_sf"/>
</dbReference>
<dbReference type="GO" id="GO:0055087">
    <property type="term" value="C:Ski complex"/>
    <property type="evidence" value="ECO:0007669"/>
    <property type="project" value="InterPro"/>
</dbReference>
<feature type="repeat" description="TPR" evidence="3">
    <location>
        <begin position="865"/>
        <end position="898"/>
    </location>
</feature>
<dbReference type="PANTHER" id="PTHR15704">
    <property type="entry name" value="SUPERKILLER 3 PROTEIN-RELATED"/>
    <property type="match status" value="1"/>
</dbReference>
<dbReference type="SUPFAM" id="SSF48452">
    <property type="entry name" value="TPR-like"/>
    <property type="match status" value="5"/>
</dbReference>
<keyword evidence="5" id="KW-1185">Reference proteome</keyword>
<evidence type="ECO:0000256" key="1">
    <source>
        <dbReference type="ARBA" id="ARBA00022737"/>
    </source>
</evidence>
<evidence type="ECO:0000256" key="2">
    <source>
        <dbReference type="ARBA" id="ARBA00022803"/>
    </source>
</evidence>
<organism evidence="4 5">
    <name type="scientific">Acromyrmex insinuator</name>
    <dbReference type="NCBI Taxonomy" id="230686"/>
    <lineage>
        <taxon>Eukaryota</taxon>
        <taxon>Metazoa</taxon>
        <taxon>Ecdysozoa</taxon>
        <taxon>Arthropoda</taxon>
        <taxon>Hexapoda</taxon>
        <taxon>Insecta</taxon>
        <taxon>Pterygota</taxon>
        <taxon>Neoptera</taxon>
        <taxon>Endopterygota</taxon>
        <taxon>Hymenoptera</taxon>
        <taxon>Apocrita</taxon>
        <taxon>Aculeata</taxon>
        <taxon>Formicoidea</taxon>
        <taxon>Formicidae</taxon>
        <taxon>Myrmicinae</taxon>
        <taxon>Acromyrmex</taxon>
    </lineage>
</organism>
<feature type="repeat" description="TPR" evidence="3">
    <location>
        <begin position="571"/>
        <end position="604"/>
    </location>
</feature>
<comment type="caution">
    <text evidence="4">The sequence shown here is derived from an EMBL/GenBank/DDBJ whole genome shotgun (WGS) entry which is preliminary data.</text>
</comment>
<feature type="repeat" description="TPR" evidence="3">
    <location>
        <begin position="468"/>
        <end position="501"/>
    </location>
</feature>
<dbReference type="Proteomes" id="UP000667349">
    <property type="component" value="Unassembled WGS sequence"/>
</dbReference>
<reference evidence="4" key="1">
    <citation type="submission" date="2020-02" db="EMBL/GenBank/DDBJ databases">
        <title>Relaxed selection underlies rapid genomic changes in the transitions from sociality to social parasitism in ants.</title>
        <authorList>
            <person name="Bi X."/>
        </authorList>
    </citation>
    <scope>NUCLEOTIDE SEQUENCE</scope>
    <source>
        <strain evidence="4">BGI-DK2013a</strain>
        <tissue evidence="4">Whole body</tissue>
    </source>
</reference>
<proteinExistence type="predicted"/>
<feature type="non-terminal residue" evidence="4">
    <location>
        <position position="1331"/>
    </location>
</feature>
<name>A0A836F123_9HYME</name>
<accession>A0A836F123</accession>
<dbReference type="GO" id="GO:0006401">
    <property type="term" value="P:RNA catabolic process"/>
    <property type="evidence" value="ECO:0007669"/>
    <property type="project" value="InterPro"/>
</dbReference>
<keyword evidence="1" id="KW-0677">Repeat</keyword>
<evidence type="ECO:0000313" key="5">
    <source>
        <dbReference type="Proteomes" id="UP000667349"/>
    </source>
</evidence>
<dbReference type="SMART" id="SM00028">
    <property type="entry name" value="TPR"/>
    <property type="match status" value="10"/>
</dbReference>
<feature type="repeat" description="TPR" evidence="3">
    <location>
        <begin position="605"/>
        <end position="638"/>
    </location>
</feature>
<gene>
    <name evidence="4" type="primary">Ttc37</name>
    <name evidence="4" type="ORF">G6Z75_0005188</name>
</gene>
<dbReference type="PANTHER" id="PTHR15704:SF7">
    <property type="entry name" value="SUPERKILLER COMPLEX PROTEIN 3"/>
    <property type="match status" value="1"/>
</dbReference>
<dbReference type="InterPro" id="IPR019734">
    <property type="entry name" value="TPR_rpt"/>
</dbReference>
<keyword evidence="2 3" id="KW-0802">TPR repeat</keyword>
<evidence type="ECO:0000256" key="3">
    <source>
        <dbReference type="PROSITE-ProRule" id="PRU00339"/>
    </source>
</evidence>
<dbReference type="Gene3D" id="1.25.40.10">
    <property type="entry name" value="Tetratricopeptide repeat domain"/>
    <property type="match status" value="7"/>
</dbReference>
<dbReference type="PROSITE" id="PS50005">
    <property type="entry name" value="TPR"/>
    <property type="match status" value="4"/>
</dbReference>
<dbReference type="Pfam" id="PF13432">
    <property type="entry name" value="TPR_16"/>
    <property type="match status" value="3"/>
</dbReference>
<sequence length="1331" mass="152781">MSDDVKILLKEARESFKQNEYLEVMKKCKKVLKKDKNNYAALVLLARSMQEVEEFKSQVSLVLHKAVEVQPNNPLAWQGLAAHYEKAPQDHDNWGKLVLAYCKLLQLDSESPKFIHFVNKISEIVLYIKNDDILSEALSTLSALREISTKEKINLIDKTLVWILSEYPNNRINKYQELYENVLESVIKDTDLVNRQEYYRKYLKILHDSNKLTKLLTAAQDMHTQFPQDAYPLGKLFFNSCQNLYFYILIQYSHFLCTEWLCRIYYETEALCETKLEIDITQFYESLLKINANSEAAFIAKAVYLKRTDELIDSCNCLKQVVSLNTQSFYAWLMLSQIYSKLYCWEETENASRQVLWLIKSSLKDKFQHGIKLRLLEAISRSSNKQKLIEARQMCEELLSVEPSIQLQVIHARTNILLDEPDATVMLSNLESQDETKLQAFILKALHLQKHKQYEDAINALELALENSEAWLLFGKIYWDMGDYNHSLMAFLNGVQADRNNWECMVYLGHYYREHGNDIERSRRCYHAALQINPNSEEAGIGLSTAYRLLKNTDANIKLLQRVTMQGTGPRWAWLQLGLHYLDQGDAGQAITALQHVIRADPNDNHCWESLADAYLARGAHASALKSYQRALQLSPESLYPMIQLANIKLLIGQYKEAKEDFESILQNDKQHILALKGLAQACLGLARQNIEKQFLCRARENLQQAADNFIDAIIIRSDLLCNWKLLGDVCYRIITLPEKYCYLRIKSVLMKCDNTEKYMNIKGDEILMLSIRCFCRALSMQNSALLWHDLTCCYLMQLNRASTINKNDVAAKCYATAKHAVKLCPQSWLHWNILGVICMSVYIKNYALAQHCFIMAIDRESNNAIAWSNLGTLYLHLGDIYKANEAFSRSQRADPSYVNSWVGQGLIAEKTLRKEAMDLFRHSTQLGYHNQAALGYAHWVLTTLLNSAMKEDPLLVYVIENMHAIPAAADILTWYTEREPYDVYALNTHGLLLERLRLYNTAAKQFSTALKLSEDEERDMISINLARILIQIGTHEKAVALCKQVKCTNFNSQCHLALSLFKAKQYEDSYNTYEAALHWLADTGADKANILCAMAAIAYIFQGADAVKTLLFQCIQIEPPTVTGLLATAALGILHDDVNLTSLVLNELKSYENHHKYGYHVVTLSAYYQVIQGNLREAIRILTKAIFKHPNDVRYWMRLVRVLLLDKNLDVFHKCALTALTLSRNTTNADIVHVACASAYSHFGTKEGLRQAQKNIFTYPSNIESWANLVAALLSRNKDKDCTPINNQWILSLISIIKSQFYASENMSQWLLHNKKELSHLQVNKASQFK</sequence>
<protein>
    <submittedName>
        <fullName evidence="4">TTC37 protein</fullName>
    </submittedName>
</protein>
<dbReference type="EMBL" id="JAANHZ010000443">
    <property type="protein sequence ID" value="KAG5311051.1"/>
    <property type="molecule type" value="Genomic_DNA"/>
</dbReference>
<evidence type="ECO:0000313" key="4">
    <source>
        <dbReference type="EMBL" id="KAG5311051.1"/>
    </source>
</evidence>
<dbReference type="InterPro" id="IPR039226">
    <property type="entry name" value="Ski3/TTC37"/>
</dbReference>